<evidence type="ECO:0000256" key="4">
    <source>
        <dbReference type="ARBA" id="ARBA00022691"/>
    </source>
</evidence>
<organism evidence="8 9">
    <name type="scientific">Candidatus Kuenenbacteria bacterium RIFCSPHIGHO2_02_FULL_39_13</name>
    <dbReference type="NCBI Taxonomy" id="1798561"/>
    <lineage>
        <taxon>Bacteria</taxon>
        <taxon>Candidatus Kueneniibacteriota</taxon>
    </lineage>
</organism>
<keyword evidence="2 8" id="KW-0489">Methyltransferase</keyword>
<dbReference type="Gene3D" id="3.40.50.150">
    <property type="entry name" value="Vaccinia Virus protein VP39"/>
    <property type="match status" value="1"/>
</dbReference>
<dbReference type="Proteomes" id="UP000179136">
    <property type="component" value="Unassembled WGS sequence"/>
</dbReference>
<dbReference type="NCBIfam" id="TIGR00536">
    <property type="entry name" value="hemK_fam"/>
    <property type="match status" value="1"/>
</dbReference>
<evidence type="ECO:0000256" key="1">
    <source>
        <dbReference type="ARBA" id="ARBA00012771"/>
    </source>
</evidence>
<evidence type="ECO:0000313" key="9">
    <source>
        <dbReference type="Proteomes" id="UP000179136"/>
    </source>
</evidence>
<dbReference type="AlphaFoldDB" id="A0A1F6FNP3"/>
<dbReference type="PANTHER" id="PTHR18895">
    <property type="entry name" value="HEMK METHYLTRANSFERASE"/>
    <property type="match status" value="1"/>
</dbReference>
<dbReference type="InterPro" id="IPR019874">
    <property type="entry name" value="RF_methyltr_PrmC"/>
</dbReference>
<dbReference type="PANTHER" id="PTHR18895:SF74">
    <property type="entry name" value="MTRF1L RELEASE FACTOR GLUTAMINE METHYLTRANSFERASE"/>
    <property type="match status" value="1"/>
</dbReference>
<protein>
    <recommendedName>
        <fullName evidence="1">peptide chain release factor N(5)-glutamine methyltransferase</fullName>
        <ecNumber evidence="1">2.1.1.297</ecNumber>
    </recommendedName>
</protein>
<dbReference type="EMBL" id="MFMW01000012">
    <property type="protein sequence ID" value="OGG87475.1"/>
    <property type="molecule type" value="Genomic_DNA"/>
</dbReference>
<dbReference type="InterPro" id="IPR050320">
    <property type="entry name" value="N5-glutamine_MTase"/>
</dbReference>
<evidence type="ECO:0000313" key="8">
    <source>
        <dbReference type="EMBL" id="OGG87475.1"/>
    </source>
</evidence>
<comment type="catalytic activity">
    <reaction evidence="5">
        <text>L-glutaminyl-[peptide chain release factor] + S-adenosyl-L-methionine = N(5)-methyl-L-glutaminyl-[peptide chain release factor] + S-adenosyl-L-homocysteine + H(+)</text>
        <dbReference type="Rhea" id="RHEA:42896"/>
        <dbReference type="Rhea" id="RHEA-COMP:10271"/>
        <dbReference type="Rhea" id="RHEA-COMP:10272"/>
        <dbReference type="ChEBI" id="CHEBI:15378"/>
        <dbReference type="ChEBI" id="CHEBI:30011"/>
        <dbReference type="ChEBI" id="CHEBI:57856"/>
        <dbReference type="ChEBI" id="CHEBI:59789"/>
        <dbReference type="ChEBI" id="CHEBI:61891"/>
        <dbReference type="EC" id="2.1.1.297"/>
    </reaction>
</comment>
<dbReference type="GO" id="GO:0032259">
    <property type="term" value="P:methylation"/>
    <property type="evidence" value="ECO:0007669"/>
    <property type="project" value="UniProtKB-KW"/>
</dbReference>
<accession>A0A1F6FNP3</accession>
<dbReference type="InterPro" id="IPR029063">
    <property type="entry name" value="SAM-dependent_MTases_sf"/>
</dbReference>
<keyword evidence="4" id="KW-0949">S-adenosyl-L-methionine</keyword>
<dbReference type="InterPro" id="IPR040758">
    <property type="entry name" value="PrmC_N"/>
</dbReference>
<dbReference type="InterPro" id="IPR007848">
    <property type="entry name" value="Small_mtfrase_dom"/>
</dbReference>
<evidence type="ECO:0000259" key="6">
    <source>
        <dbReference type="Pfam" id="PF05175"/>
    </source>
</evidence>
<dbReference type="NCBIfam" id="TIGR03534">
    <property type="entry name" value="RF_mod_PrmC"/>
    <property type="match status" value="1"/>
</dbReference>
<dbReference type="EC" id="2.1.1.297" evidence="1"/>
<feature type="domain" description="Release factor glutamine methyltransferase N-terminal" evidence="7">
    <location>
        <begin position="5"/>
        <end position="74"/>
    </location>
</feature>
<dbReference type="InterPro" id="IPR004556">
    <property type="entry name" value="HemK-like"/>
</dbReference>
<dbReference type="GO" id="GO:0102559">
    <property type="term" value="F:peptide chain release factor N(5)-glutamine methyltransferase activity"/>
    <property type="evidence" value="ECO:0007669"/>
    <property type="project" value="UniProtKB-EC"/>
</dbReference>
<dbReference type="Gene3D" id="1.10.8.10">
    <property type="entry name" value="DNA helicase RuvA subunit, C-terminal domain"/>
    <property type="match status" value="1"/>
</dbReference>
<gene>
    <name evidence="8" type="ORF">A3B87_00035</name>
</gene>
<evidence type="ECO:0000259" key="7">
    <source>
        <dbReference type="Pfam" id="PF17827"/>
    </source>
</evidence>
<comment type="caution">
    <text evidence="8">The sequence shown here is derived from an EMBL/GenBank/DDBJ whole genome shotgun (WGS) entry which is preliminary data.</text>
</comment>
<evidence type="ECO:0000256" key="5">
    <source>
        <dbReference type="ARBA" id="ARBA00048391"/>
    </source>
</evidence>
<reference evidence="8 9" key="1">
    <citation type="journal article" date="2016" name="Nat. Commun.">
        <title>Thousands of microbial genomes shed light on interconnected biogeochemical processes in an aquifer system.</title>
        <authorList>
            <person name="Anantharaman K."/>
            <person name="Brown C.T."/>
            <person name="Hug L.A."/>
            <person name="Sharon I."/>
            <person name="Castelle C.J."/>
            <person name="Probst A.J."/>
            <person name="Thomas B.C."/>
            <person name="Singh A."/>
            <person name="Wilkins M.J."/>
            <person name="Karaoz U."/>
            <person name="Brodie E.L."/>
            <person name="Williams K.H."/>
            <person name="Hubbard S.S."/>
            <person name="Banfield J.F."/>
        </authorList>
    </citation>
    <scope>NUCLEOTIDE SEQUENCE [LARGE SCALE GENOMIC DNA]</scope>
</reference>
<dbReference type="STRING" id="1798561.A3B87_00035"/>
<sequence length="248" mass="28278">MNIQQALVSGTEKLKSAKIISASLDAEILLSWTLNKPKSYLFTYPEKKLTQAQLAKFEKYISRRSKNEPVAYLTSHKEFYGLDFLVNKNVLIPRPETELLVEEVLKNKKIKRLADIGTGSGCIAIALAKNNPELKIYAADISAKALIIARKNAKKYKLKNIIFKKGNLLEPIKNIKLDAVVANLPYLSKKIYKKNYHNLKFEPKNAMLAGKDGLDYYRKLFEQIKKLKYKPKYIFYENNGGMCYTGCG</sequence>
<dbReference type="Pfam" id="PF05175">
    <property type="entry name" value="MTS"/>
    <property type="match status" value="1"/>
</dbReference>
<evidence type="ECO:0000256" key="2">
    <source>
        <dbReference type="ARBA" id="ARBA00022603"/>
    </source>
</evidence>
<evidence type="ECO:0000256" key="3">
    <source>
        <dbReference type="ARBA" id="ARBA00022679"/>
    </source>
</evidence>
<proteinExistence type="predicted"/>
<keyword evidence="3 8" id="KW-0808">Transferase</keyword>
<dbReference type="CDD" id="cd02440">
    <property type="entry name" value="AdoMet_MTases"/>
    <property type="match status" value="1"/>
</dbReference>
<name>A0A1F6FNP3_9BACT</name>
<feature type="domain" description="Methyltransferase small" evidence="6">
    <location>
        <begin position="97"/>
        <end position="190"/>
    </location>
</feature>
<dbReference type="SUPFAM" id="SSF53335">
    <property type="entry name" value="S-adenosyl-L-methionine-dependent methyltransferases"/>
    <property type="match status" value="1"/>
</dbReference>
<dbReference type="Pfam" id="PF17827">
    <property type="entry name" value="PrmC_N"/>
    <property type="match status" value="1"/>
</dbReference>